<dbReference type="SUPFAM" id="SSF46934">
    <property type="entry name" value="UBA-like"/>
    <property type="match status" value="1"/>
</dbReference>
<dbReference type="GO" id="GO:0005634">
    <property type="term" value="C:nucleus"/>
    <property type="evidence" value="ECO:0007669"/>
    <property type="project" value="TreeGrafter"/>
</dbReference>
<sequence length="379" mass="40035">MDSIDEFVVVTGADRSMAEQLLATCDNDVAAAVALFFDQQADDSDGDSGDDSSTPADAPPEAAAAQLPTEPVDLVGPILENARKETPPPPARWGGTGRPLGSAATPTEESAPPPPQAGGALPERHNPKKVRVIFWADGFTVEDTTEEEAAAAPGPSAPRRTGIATLGDSRSRAQAIPAIPSLRKYEEHKQFMEDLKRGIPPAELREIDLSSGIPRPRPVDIMLGDMRPAPYPSEAAARQAAMAAQDASSQPPKPALKAFSGEGYTLSRARPAEEEAAPGEEAMPSAWLAADRPVEVDLAAPTTLVQVRLDGLPPLRLQLNNGHTVADLKALIERRLAETGEAPRAYTISSGFPPTPLTDDQDTLEGAGLLNAAVSHRWK</sequence>
<dbReference type="GO" id="GO:0031468">
    <property type="term" value="P:nuclear membrane reassembly"/>
    <property type="evidence" value="ECO:0007669"/>
    <property type="project" value="TreeGrafter"/>
</dbReference>
<feature type="compositionally biased region" description="Low complexity" evidence="1">
    <location>
        <begin position="150"/>
        <end position="162"/>
    </location>
</feature>
<dbReference type="GO" id="GO:0007030">
    <property type="term" value="P:Golgi organization"/>
    <property type="evidence" value="ECO:0007669"/>
    <property type="project" value="TreeGrafter"/>
</dbReference>
<evidence type="ECO:0000256" key="1">
    <source>
        <dbReference type="SAM" id="MobiDB-lite"/>
    </source>
</evidence>
<protein>
    <recommendedName>
        <fullName evidence="2">UBX domain-containing protein</fullName>
    </recommendedName>
</protein>
<dbReference type="EMBL" id="JBGBPQ010000014">
    <property type="protein sequence ID" value="KAL1511458.1"/>
    <property type="molecule type" value="Genomic_DNA"/>
</dbReference>
<evidence type="ECO:0000313" key="3">
    <source>
        <dbReference type="EMBL" id="KAL1511458.1"/>
    </source>
</evidence>
<feature type="compositionally biased region" description="Low complexity" evidence="1">
    <location>
        <begin position="51"/>
        <end position="66"/>
    </location>
</feature>
<dbReference type="PANTHER" id="PTHR23333">
    <property type="entry name" value="UBX DOMAIN CONTAINING PROTEIN"/>
    <property type="match status" value="1"/>
</dbReference>
<feature type="domain" description="UBX" evidence="2">
    <location>
        <begin position="298"/>
        <end position="377"/>
    </location>
</feature>
<dbReference type="GO" id="GO:0005829">
    <property type="term" value="C:cytosol"/>
    <property type="evidence" value="ECO:0007669"/>
    <property type="project" value="TreeGrafter"/>
</dbReference>
<dbReference type="Pfam" id="PF14555">
    <property type="entry name" value="UBA_4"/>
    <property type="match status" value="1"/>
</dbReference>
<dbReference type="Gene3D" id="3.10.20.90">
    <property type="entry name" value="Phosphatidylinositol 3-kinase Catalytic Subunit, Chain A, domain 1"/>
    <property type="match status" value="1"/>
</dbReference>
<dbReference type="InterPro" id="IPR009060">
    <property type="entry name" value="UBA-like_sf"/>
</dbReference>
<dbReference type="GO" id="GO:0000045">
    <property type="term" value="P:autophagosome assembly"/>
    <property type="evidence" value="ECO:0007669"/>
    <property type="project" value="TreeGrafter"/>
</dbReference>
<feature type="region of interest" description="Disordered" evidence="1">
    <location>
        <begin position="144"/>
        <end position="181"/>
    </location>
</feature>
<dbReference type="InterPro" id="IPR036241">
    <property type="entry name" value="NSFL1C_SEP_dom_sf"/>
</dbReference>
<evidence type="ECO:0000313" key="4">
    <source>
        <dbReference type="Proteomes" id="UP001515480"/>
    </source>
</evidence>
<comment type="caution">
    <text evidence="3">The sequence shown here is derived from an EMBL/GenBank/DDBJ whole genome shotgun (WGS) entry which is preliminary data.</text>
</comment>
<gene>
    <name evidence="3" type="ORF">AB1Y20_006257</name>
</gene>
<dbReference type="AlphaFoldDB" id="A0AB34J1S0"/>
<dbReference type="PROSITE" id="PS50033">
    <property type="entry name" value="UBX"/>
    <property type="match status" value="1"/>
</dbReference>
<dbReference type="Gene3D" id="1.10.8.10">
    <property type="entry name" value="DNA helicase RuvA subunit, C-terminal domain"/>
    <property type="match status" value="1"/>
</dbReference>
<dbReference type="InterPro" id="IPR001012">
    <property type="entry name" value="UBX_dom"/>
</dbReference>
<dbReference type="GO" id="GO:0061025">
    <property type="term" value="P:membrane fusion"/>
    <property type="evidence" value="ECO:0007669"/>
    <property type="project" value="TreeGrafter"/>
</dbReference>
<feature type="compositionally biased region" description="Acidic residues" evidence="1">
    <location>
        <begin position="40"/>
        <end position="50"/>
    </location>
</feature>
<dbReference type="PANTHER" id="PTHR23333:SF20">
    <property type="entry name" value="NSFL1 COFACTOR P47"/>
    <property type="match status" value="1"/>
</dbReference>
<dbReference type="InterPro" id="IPR029071">
    <property type="entry name" value="Ubiquitin-like_domsf"/>
</dbReference>
<organism evidence="3 4">
    <name type="scientific">Prymnesium parvum</name>
    <name type="common">Toxic golden alga</name>
    <dbReference type="NCBI Taxonomy" id="97485"/>
    <lineage>
        <taxon>Eukaryota</taxon>
        <taxon>Haptista</taxon>
        <taxon>Haptophyta</taxon>
        <taxon>Prymnesiophyceae</taxon>
        <taxon>Prymnesiales</taxon>
        <taxon>Prymnesiaceae</taxon>
        <taxon>Prymnesium</taxon>
    </lineage>
</organism>
<name>A0AB34J1S0_PRYPA</name>
<keyword evidence="4" id="KW-1185">Reference proteome</keyword>
<dbReference type="Proteomes" id="UP001515480">
    <property type="component" value="Unassembled WGS sequence"/>
</dbReference>
<proteinExistence type="predicted"/>
<dbReference type="GO" id="GO:0043130">
    <property type="term" value="F:ubiquitin binding"/>
    <property type="evidence" value="ECO:0007669"/>
    <property type="project" value="TreeGrafter"/>
</dbReference>
<dbReference type="GO" id="GO:0043161">
    <property type="term" value="P:proteasome-mediated ubiquitin-dependent protein catabolic process"/>
    <property type="evidence" value="ECO:0007669"/>
    <property type="project" value="TreeGrafter"/>
</dbReference>
<dbReference type="SUPFAM" id="SSF54236">
    <property type="entry name" value="Ubiquitin-like"/>
    <property type="match status" value="1"/>
</dbReference>
<dbReference type="Gene3D" id="3.30.420.210">
    <property type="entry name" value="SEP domain"/>
    <property type="match status" value="1"/>
</dbReference>
<reference evidence="3 4" key="1">
    <citation type="journal article" date="2024" name="Science">
        <title>Giant polyketide synthase enzymes in the biosynthesis of giant marine polyether toxins.</title>
        <authorList>
            <person name="Fallon T.R."/>
            <person name="Shende V.V."/>
            <person name="Wierzbicki I.H."/>
            <person name="Pendleton A.L."/>
            <person name="Watervoot N.F."/>
            <person name="Auber R.P."/>
            <person name="Gonzalez D.J."/>
            <person name="Wisecaver J.H."/>
            <person name="Moore B.S."/>
        </authorList>
    </citation>
    <scope>NUCLEOTIDE SEQUENCE [LARGE SCALE GENOMIC DNA]</scope>
    <source>
        <strain evidence="3 4">12B1</strain>
    </source>
</reference>
<accession>A0AB34J1S0</accession>
<evidence type="ECO:0000259" key="2">
    <source>
        <dbReference type="PROSITE" id="PS50033"/>
    </source>
</evidence>
<feature type="region of interest" description="Disordered" evidence="1">
    <location>
        <begin position="40"/>
        <end position="127"/>
    </location>
</feature>